<evidence type="ECO:0000313" key="2">
    <source>
        <dbReference type="Proteomes" id="UP000027265"/>
    </source>
</evidence>
<organism evidence="1 2">
    <name type="scientific">Jaapia argillacea MUCL 33604</name>
    <dbReference type="NCBI Taxonomy" id="933084"/>
    <lineage>
        <taxon>Eukaryota</taxon>
        <taxon>Fungi</taxon>
        <taxon>Dikarya</taxon>
        <taxon>Basidiomycota</taxon>
        <taxon>Agaricomycotina</taxon>
        <taxon>Agaricomycetes</taxon>
        <taxon>Agaricomycetidae</taxon>
        <taxon>Jaapiales</taxon>
        <taxon>Jaapiaceae</taxon>
        <taxon>Jaapia</taxon>
    </lineage>
</organism>
<evidence type="ECO:0000313" key="1">
    <source>
        <dbReference type="EMBL" id="KDQ58827.1"/>
    </source>
</evidence>
<accession>A0A067Q5Q0</accession>
<keyword evidence="2" id="KW-1185">Reference proteome</keyword>
<dbReference type="Proteomes" id="UP000027265">
    <property type="component" value="Unassembled WGS sequence"/>
</dbReference>
<dbReference type="EMBL" id="KL197717">
    <property type="protein sequence ID" value="KDQ58827.1"/>
    <property type="molecule type" value="Genomic_DNA"/>
</dbReference>
<dbReference type="InParanoid" id="A0A067Q5Q0"/>
<gene>
    <name evidence="1" type="ORF">JAAARDRAFT_193343</name>
</gene>
<name>A0A067Q5Q0_9AGAM</name>
<dbReference type="HOGENOM" id="CLU_148157_0_0_1"/>
<proteinExistence type="predicted"/>
<dbReference type="AlphaFoldDB" id="A0A067Q5Q0"/>
<sequence>MPNWVKPEWSGNFQMPQISHLVPSYLNHTIIRRPLIMVEIRSIQHLNSFMNQYTKLDSRGQEMLRQSIHVQELWGYQEWIHVAGILLADFENLTKSLGPLIGSSVTKSQFRCDRFESLYLGMMFQLEYLERMEHEGEPDLGSDGGLE</sequence>
<reference evidence="2" key="1">
    <citation type="journal article" date="2014" name="Proc. Natl. Acad. Sci. U.S.A.">
        <title>Extensive sampling of basidiomycete genomes demonstrates inadequacy of the white-rot/brown-rot paradigm for wood decay fungi.</title>
        <authorList>
            <person name="Riley R."/>
            <person name="Salamov A.A."/>
            <person name="Brown D.W."/>
            <person name="Nagy L.G."/>
            <person name="Floudas D."/>
            <person name="Held B.W."/>
            <person name="Levasseur A."/>
            <person name="Lombard V."/>
            <person name="Morin E."/>
            <person name="Otillar R."/>
            <person name="Lindquist E.A."/>
            <person name="Sun H."/>
            <person name="LaButti K.M."/>
            <person name="Schmutz J."/>
            <person name="Jabbour D."/>
            <person name="Luo H."/>
            <person name="Baker S.E."/>
            <person name="Pisabarro A.G."/>
            <person name="Walton J.D."/>
            <person name="Blanchette R.A."/>
            <person name="Henrissat B."/>
            <person name="Martin F."/>
            <person name="Cullen D."/>
            <person name="Hibbett D.S."/>
            <person name="Grigoriev I.V."/>
        </authorList>
    </citation>
    <scope>NUCLEOTIDE SEQUENCE [LARGE SCALE GENOMIC DNA]</scope>
    <source>
        <strain evidence="2">MUCL 33604</strain>
    </source>
</reference>
<protein>
    <submittedName>
        <fullName evidence="1">Uncharacterized protein</fullName>
    </submittedName>
</protein>